<organism evidence="5 6">
    <name type="scientific">Monoraphidium neglectum</name>
    <dbReference type="NCBI Taxonomy" id="145388"/>
    <lineage>
        <taxon>Eukaryota</taxon>
        <taxon>Viridiplantae</taxon>
        <taxon>Chlorophyta</taxon>
        <taxon>core chlorophytes</taxon>
        <taxon>Chlorophyceae</taxon>
        <taxon>CS clade</taxon>
        <taxon>Sphaeropleales</taxon>
        <taxon>Selenastraceae</taxon>
        <taxon>Monoraphidium</taxon>
    </lineage>
</organism>
<dbReference type="GO" id="GO:0016787">
    <property type="term" value="F:hydrolase activity"/>
    <property type="evidence" value="ECO:0007669"/>
    <property type="project" value="UniProtKB-KW"/>
</dbReference>
<gene>
    <name evidence="5" type="ORF">MNEG_15023</name>
</gene>
<dbReference type="GO" id="GO:0097177">
    <property type="term" value="F:mitochondrial ribosome binding"/>
    <property type="evidence" value="ECO:0007669"/>
    <property type="project" value="TreeGrafter"/>
</dbReference>
<dbReference type="FunFam" id="3.30.70.870:FF:000004">
    <property type="entry name" value="Translation factor GUF1, mitochondrial"/>
    <property type="match status" value="1"/>
</dbReference>
<proteinExistence type="inferred from homology"/>
<dbReference type="CDD" id="cd16260">
    <property type="entry name" value="EF4_III"/>
    <property type="match status" value="1"/>
</dbReference>
<dbReference type="Proteomes" id="UP000054498">
    <property type="component" value="Unassembled WGS sequence"/>
</dbReference>
<keyword evidence="4" id="KW-0342">GTP-binding</keyword>
<evidence type="ECO:0000313" key="6">
    <source>
        <dbReference type="Proteomes" id="UP000054498"/>
    </source>
</evidence>
<dbReference type="SUPFAM" id="SSF54980">
    <property type="entry name" value="EF-G C-terminal domain-like"/>
    <property type="match status" value="1"/>
</dbReference>
<evidence type="ECO:0000256" key="3">
    <source>
        <dbReference type="ARBA" id="ARBA00022801"/>
    </source>
</evidence>
<dbReference type="Gene3D" id="3.30.70.870">
    <property type="entry name" value="Elongation Factor G (Translational Gtpase), domain 3"/>
    <property type="match status" value="1"/>
</dbReference>
<dbReference type="InterPro" id="IPR006297">
    <property type="entry name" value="EF-4"/>
</dbReference>
<evidence type="ECO:0000256" key="2">
    <source>
        <dbReference type="ARBA" id="ARBA00022741"/>
    </source>
</evidence>
<dbReference type="EMBL" id="KK105179">
    <property type="protein sequence ID" value="KIY92940.1"/>
    <property type="molecule type" value="Genomic_DNA"/>
</dbReference>
<keyword evidence="3" id="KW-0378">Hydrolase</keyword>
<dbReference type="GO" id="GO:0005739">
    <property type="term" value="C:mitochondrion"/>
    <property type="evidence" value="ECO:0007669"/>
    <property type="project" value="TreeGrafter"/>
</dbReference>
<name>A0A0D2MCE0_9CHLO</name>
<keyword evidence="6" id="KW-1185">Reference proteome</keyword>
<evidence type="ECO:0000256" key="1">
    <source>
        <dbReference type="ARBA" id="ARBA00005454"/>
    </source>
</evidence>
<dbReference type="GeneID" id="25732643"/>
<protein>
    <recommendedName>
        <fullName evidence="7">GTP-binding protein lepA</fullName>
    </recommendedName>
</protein>
<dbReference type="AlphaFoldDB" id="A0A0D2MCE0"/>
<reference evidence="5 6" key="1">
    <citation type="journal article" date="2013" name="BMC Genomics">
        <title>Reconstruction of the lipid metabolism for the microalga Monoraphidium neglectum from its genome sequence reveals characteristics suitable for biofuel production.</title>
        <authorList>
            <person name="Bogen C."/>
            <person name="Al-Dilaimi A."/>
            <person name="Albersmeier A."/>
            <person name="Wichmann J."/>
            <person name="Grundmann M."/>
            <person name="Rupp O."/>
            <person name="Lauersen K.J."/>
            <person name="Blifernez-Klassen O."/>
            <person name="Kalinowski J."/>
            <person name="Goesmann A."/>
            <person name="Mussgnug J.H."/>
            <person name="Kruse O."/>
        </authorList>
    </citation>
    <scope>NUCLEOTIDE SEQUENCE [LARGE SCALE GENOMIC DNA]</scope>
    <source>
        <strain evidence="5 6">SAG 48.87</strain>
    </source>
</reference>
<evidence type="ECO:0000256" key="4">
    <source>
        <dbReference type="ARBA" id="ARBA00023134"/>
    </source>
</evidence>
<dbReference type="Gene3D" id="2.40.30.10">
    <property type="entry name" value="Translation factors"/>
    <property type="match status" value="1"/>
</dbReference>
<dbReference type="PANTHER" id="PTHR43512">
    <property type="entry name" value="TRANSLATION FACTOR GUF1-RELATED"/>
    <property type="match status" value="1"/>
</dbReference>
<dbReference type="InterPro" id="IPR009000">
    <property type="entry name" value="Transl_B-barrel_sf"/>
</dbReference>
<evidence type="ECO:0000313" key="5">
    <source>
        <dbReference type="EMBL" id="KIY92940.1"/>
    </source>
</evidence>
<accession>A0A0D2MCE0</accession>
<dbReference type="KEGG" id="mng:MNEG_15023"/>
<sequence>MATAFDIDPSHAVAVSAKTGAGLDKLLPAIIERIPPPQGSAARPFRALLFDAFHNEGVVCLVAVVDGALSAGDRLVSAATGQEYDANEVGVLAPEPHPTGALLTGQVGYVITGMKEVKAARVGDTWHARGRPAEPLPGFKPVRPMVFAGLYPASSDDYEDLADAIERLTLNDASVTVKKENSDALGAGFRCGFLGPLHCEVFLQRLDQEHGAAVVSTPPTVPYELEVAGQEGRLRLESPAAYPKSGKARCSSAFRIRRLAAR</sequence>
<dbReference type="FunFam" id="2.40.30.10:FF:000015">
    <property type="entry name" value="Translation factor GUF1, mitochondrial"/>
    <property type="match status" value="1"/>
</dbReference>
<dbReference type="InterPro" id="IPR035647">
    <property type="entry name" value="EFG_III/V"/>
</dbReference>
<dbReference type="CDD" id="cd03699">
    <property type="entry name" value="EF4_II"/>
    <property type="match status" value="1"/>
</dbReference>
<dbReference type="GO" id="GO:0045727">
    <property type="term" value="P:positive regulation of translation"/>
    <property type="evidence" value="ECO:0007669"/>
    <property type="project" value="TreeGrafter"/>
</dbReference>
<keyword evidence="2" id="KW-0547">Nucleotide-binding</keyword>
<dbReference type="GO" id="GO:0005525">
    <property type="term" value="F:GTP binding"/>
    <property type="evidence" value="ECO:0007669"/>
    <property type="project" value="UniProtKB-KW"/>
</dbReference>
<dbReference type="STRING" id="145388.A0A0D2MCE0"/>
<dbReference type="SUPFAM" id="SSF50447">
    <property type="entry name" value="Translation proteins"/>
    <property type="match status" value="1"/>
</dbReference>
<dbReference type="OrthoDB" id="1074at2759"/>
<comment type="similarity">
    <text evidence="1">Belongs to the TRAFAC class translation factor GTPase superfamily. Classic translation factor GTPase family. LepA subfamily.</text>
</comment>
<dbReference type="PANTHER" id="PTHR43512:SF7">
    <property type="entry name" value="TRANSLATION FACTOR GUF1, MITOCHONDRIAL"/>
    <property type="match status" value="1"/>
</dbReference>
<evidence type="ECO:0008006" key="7">
    <source>
        <dbReference type="Google" id="ProtNLM"/>
    </source>
</evidence>
<dbReference type="RefSeq" id="XP_013891960.1">
    <property type="nucleotide sequence ID" value="XM_014036506.1"/>
</dbReference>